<evidence type="ECO:0000256" key="1">
    <source>
        <dbReference type="ARBA" id="ARBA00004141"/>
    </source>
</evidence>
<evidence type="ECO:0000259" key="11">
    <source>
        <dbReference type="Pfam" id="PF07884"/>
    </source>
</evidence>
<dbReference type="EMBL" id="CP086322">
    <property type="protein sequence ID" value="UQA91295.1"/>
    <property type="molecule type" value="Genomic_DNA"/>
</dbReference>
<dbReference type="InterPro" id="IPR012932">
    <property type="entry name" value="VKOR"/>
</dbReference>
<evidence type="ECO:0000256" key="6">
    <source>
        <dbReference type="ARBA" id="ARBA00023002"/>
    </source>
</evidence>
<name>A0ABY4M0K7_9ACTN</name>
<evidence type="ECO:0000256" key="10">
    <source>
        <dbReference type="SAM" id="Phobius"/>
    </source>
</evidence>
<evidence type="ECO:0000256" key="8">
    <source>
        <dbReference type="ARBA" id="ARBA00023157"/>
    </source>
</evidence>
<keyword evidence="4" id="KW-0874">Quinone</keyword>
<evidence type="ECO:0000313" key="13">
    <source>
        <dbReference type="Proteomes" id="UP000830115"/>
    </source>
</evidence>
<dbReference type="InterPro" id="IPR038354">
    <property type="entry name" value="VKOR_sf"/>
</dbReference>
<evidence type="ECO:0000256" key="2">
    <source>
        <dbReference type="ARBA" id="ARBA00006214"/>
    </source>
</evidence>
<evidence type="ECO:0000256" key="3">
    <source>
        <dbReference type="ARBA" id="ARBA00022692"/>
    </source>
</evidence>
<evidence type="ECO:0000256" key="4">
    <source>
        <dbReference type="ARBA" id="ARBA00022719"/>
    </source>
</evidence>
<gene>
    <name evidence="12" type="ORF">K9S39_04845</name>
</gene>
<keyword evidence="9" id="KW-0676">Redox-active center</keyword>
<keyword evidence="13" id="KW-1185">Reference proteome</keyword>
<protein>
    <recommendedName>
        <fullName evidence="11">Vitamin K epoxide reductase domain-containing protein</fullName>
    </recommendedName>
</protein>
<comment type="similarity">
    <text evidence="2">Belongs to the VKOR family.</text>
</comment>
<dbReference type="Gene3D" id="1.20.1440.130">
    <property type="entry name" value="VKOR domain"/>
    <property type="match status" value="1"/>
</dbReference>
<keyword evidence="5 10" id="KW-1133">Transmembrane helix</keyword>
<evidence type="ECO:0000256" key="5">
    <source>
        <dbReference type="ARBA" id="ARBA00022989"/>
    </source>
</evidence>
<accession>A0ABY4M0K7</accession>
<evidence type="ECO:0000313" key="12">
    <source>
        <dbReference type="EMBL" id="UQA91295.1"/>
    </source>
</evidence>
<dbReference type="Proteomes" id="UP000830115">
    <property type="component" value="Chromosome"/>
</dbReference>
<evidence type="ECO:0000256" key="9">
    <source>
        <dbReference type="ARBA" id="ARBA00023284"/>
    </source>
</evidence>
<evidence type="ECO:0000256" key="7">
    <source>
        <dbReference type="ARBA" id="ARBA00023136"/>
    </source>
</evidence>
<keyword evidence="3 10" id="KW-0812">Transmembrane</keyword>
<feature type="domain" description="Vitamin K epoxide reductase" evidence="11">
    <location>
        <begin position="55"/>
        <end position="172"/>
    </location>
</feature>
<reference evidence="12" key="1">
    <citation type="submission" date="2021-10" db="EMBL/GenBank/DDBJ databases">
        <title>Streptomyces nigrumlapis sp.nov.,an antimicrobial producing actinobacterium isolated from Black Gobi rocks.</title>
        <authorList>
            <person name="Wen Y."/>
            <person name="Zhang W."/>
            <person name="Liu X.G."/>
        </authorList>
    </citation>
    <scope>NUCLEOTIDE SEQUENCE</scope>
    <source>
        <strain evidence="12">ST13-2-2</strain>
    </source>
</reference>
<keyword evidence="6" id="KW-0560">Oxidoreductase</keyword>
<keyword evidence="8" id="KW-1015">Disulfide bond</keyword>
<comment type="subcellular location">
    <subcellularLocation>
        <location evidence="1">Membrane</location>
        <topology evidence="1">Multi-pass membrane protein</topology>
    </subcellularLocation>
</comment>
<organism evidence="12 13">
    <name type="scientific">Streptomyces halobius</name>
    <dbReference type="NCBI Taxonomy" id="2879846"/>
    <lineage>
        <taxon>Bacteria</taxon>
        <taxon>Bacillati</taxon>
        <taxon>Actinomycetota</taxon>
        <taxon>Actinomycetes</taxon>
        <taxon>Kitasatosporales</taxon>
        <taxon>Streptomycetaceae</taxon>
        <taxon>Streptomyces</taxon>
    </lineage>
</organism>
<dbReference type="Pfam" id="PF07884">
    <property type="entry name" value="VKOR"/>
    <property type="match status" value="1"/>
</dbReference>
<keyword evidence="7 10" id="KW-0472">Membrane</keyword>
<dbReference type="RefSeq" id="WP_248862124.1">
    <property type="nucleotide sequence ID" value="NZ_CP086322.1"/>
</dbReference>
<proteinExistence type="inferred from homology"/>
<feature type="transmembrane region" description="Helical" evidence="10">
    <location>
        <begin position="48"/>
        <end position="68"/>
    </location>
</feature>
<sequence>MRRKRIGVSARDARARKGIGRASSVPAEQISDDLRLGTGDFLEQRRRVAALNLGASAAYAVVGLYQFGLLRRLPEPPLPGLDAERVDASGEAYALLRTPDAALGLTSAATTLVLTGMGSRQRHQRYPWVALAAAGKGVADAGMSVVLFAEQLTKHRRVCSWCTLAAACHLAAVPPLLTEARAALSTIQRRRR</sequence>